<dbReference type="PANTHER" id="PTHR42798">
    <property type="entry name" value="LIPOPROTEIN-RELEASING SYSTEM ATP-BINDING PROTEIN LOLD"/>
    <property type="match status" value="1"/>
</dbReference>
<dbReference type="CDD" id="cd03255">
    <property type="entry name" value="ABC_MJ0796_LolCDE_FtsE"/>
    <property type="match status" value="1"/>
</dbReference>
<gene>
    <name evidence="6" type="primary">lolD_1</name>
    <name evidence="6" type="ORF">NCTC11645_01790</name>
</gene>
<evidence type="ECO:0000313" key="7">
    <source>
        <dbReference type="Proteomes" id="UP000254512"/>
    </source>
</evidence>
<reference evidence="6 7" key="1">
    <citation type="submission" date="2018-06" db="EMBL/GenBank/DDBJ databases">
        <authorList>
            <consortium name="Pathogen Informatics"/>
            <person name="Doyle S."/>
        </authorList>
    </citation>
    <scope>NUCLEOTIDE SEQUENCE [LARGE SCALE GENOMIC DNA]</scope>
    <source>
        <strain evidence="6 7">NCTC11645</strain>
    </source>
</reference>
<dbReference type="STRING" id="673.AL542_17160"/>
<dbReference type="GO" id="GO:0005524">
    <property type="term" value="F:ATP binding"/>
    <property type="evidence" value="ECO:0007669"/>
    <property type="project" value="UniProtKB-KW"/>
</dbReference>
<dbReference type="Proteomes" id="UP000254512">
    <property type="component" value="Unassembled WGS sequence"/>
</dbReference>
<proteinExistence type="inferred from homology"/>
<evidence type="ECO:0000256" key="3">
    <source>
        <dbReference type="ARBA" id="ARBA00022741"/>
    </source>
</evidence>
<keyword evidence="2" id="KW-0813">Transport</keyword>
<dbReference type="AlphaFoldDB" id="A0A377HME1"/>
<dbReference type="InterPro" id="IPR017911">
    <property type="entry name" value="MacB-like_ATP-bd"/>
</dbReference>
<dbReference type="Pfam" id="PF00005">
    <property type="entry name" value="ABC_tran"/>
    <property type="match status" value="1"/>
</dbReference>
<dbReference type="EC" id="3.6.3.-" evidence="6"/>
<dbReference type="SMART" id="SM00382">
    <property type="entry name" value="AAA"/>
    <property type="match status" value="1"/>
</dbReference>
<sequence>MTSQGEKMLELIGLCKGYLDGGDFHPVLQGVELSLAKHDQVALMGESGSGKSTILNLIGGLDNPDSGEIIVAGTPIHALTERERTRFRRHYIGMIFQQFNLLPTLTIADNIRFCRQLKGLRDDDGLWRQILAALDLMPLLGRYPEEVSGGQQQRAAIARALYMEPKILLADEPTGSLDERNADAVMRLLTTLTRSLDCALLVVTHSEKVAEYLGHRVTLQGGVLNVRTRR</sequence>
<name>A0A377HME1_GRIHO</name>
<dbReference type="InterPro" id="IPR003593">
    <property type="entry name" value="AAA+_ATPase"/>
</dbReference>
<keyword evidence="4 6" id="KW-0067">ATP-binding</keyword>
<dbReference type="InterPro" id="IPR027417">
    <property type="entry name" value="P-loop_NTPase"/>
</dbReference>
<evidence type="ECO:0000256" key="2">
    <source>
        <dbReference type="ARBA" id="ARBA00022448"/>
    </source>
</evidence>
<dbReference type="InterPro" id="IPR017871">
    <property type="entry name" value="ABC_transporter-like_CS"/>
</dbReference>
<evidence type="ECO:0000259" key="5">
    <source>
        <dbReference type="PROSITE" id="PS50893"/>
    </source>
</evidence>
<dbReference type="PANTHER" id="PTHR42798:SF2">
    <property type="entry name" value="ABC TRANSPORTER ATP-BINDING PROTEIN MG467-RELATED"/>
    <property type="match status" value="1"/>
</dbReference>
<feature type="domain" description="ABC transporter" evidence="5">
    <location>
        <begin position="9"/>
        <end position="228"/>
    </location>
</feature>
<keyword evidence="6" id="KW-0449">Lipoprotein</keyword>
<keyword evidence="3" id="KW-0547">Nucleotide-binding</keyword>
<comment type="similarity">
    <text evidence="1">Belongs to the ABC transporter superfamily.</text>
</comment>
<dbReference type="InterPro" id="IPR003439">
    <property type="entry name" value="ABC_transporter-like_ATP-bd"/>
</dbReference>
<dbReference type="PROSITE" id="PS00211">
    <property type="entry name" value="ABC_TRANSPORTER_1"/>
    <property type="match status" value="1"/>
</dbReference>
<dbReference type="EMBL" id="UGHD01000002">
    <property type="protein sequence ID" value="STO57400.1"/>
    <property type="molecule type" value="Genomic_DNA"/>
</dbReference>
<dbReference type="GO" id="GO:0016887">
    <property type="term" value="F:ATP hydrolysis activity"/>
    <property type="evidence" value="ECO:0007669"/>
    <property type="project" value="InterPro"/>
</dbReference>
<accession>A0A377HME1</accession>
<dbReference type="SUPFAM" id="SSF52540">
    <property type="entry name" value="P-loop containing nucleoside triphosphate hydrolases"/>
    <property type="match status" value="1"/>
</dbReference>
<protein>
    <submittedName>
        <fullName evidence="6">Lipoprotein-releasing system ATP-binding protein LolD</fullName>
        <ecNumber evidence="6">3.6.3.-</ecNumber>
    </submittedName>
</protein>
<organism evidence="6 7">
    <name type="scientific">Grimontia hollisae</name>
    <name type="common">Vibrio hollisae</name>
    <dbReference type="NCBI Taxonomy" id="673"/>
    <lineage>
        <taxon>Bacteria</taxon>
        <taxon>Pseudomonadati</taxon>
        <taxon>Pseudomonadota</taxon>
        <taxon>Gammaproteobacteria</taxon>
        <taxon>Vibrionales</taxon>
        <taxon>Vibrionaceae</taxon>
        <taxon>Grimontia</taxon>
    </lineage>
</organism>
<evidence type="ECO:0000313" key="6">
    <source>
        <dbReference type="EMBL" id="STO57400.1"/>
    </source>
</evidence>
<keyword evidence="6" id="KW-0378">Hydrolase</keyword>
<evidence type="ECO:0000256" key="1">
    <source>
        <dbReference type="ARBA" id="ARBA00005417"/>
    </source>
</evidence>
<dbReference type="Gene3D" id="3.40.50.300">
    <property type="entry name" value="P-loop containing nucleotide triphosphate hydrolases"/>
    <property type="match status" value="1"/>
</dbReference>
<evidence type="ECO:0000256" key="4">
    <source>
        <dbReference type="ARBA" id="ARBA00022840"/>
    </source>
</evidence>
<dbReference type="PROSITE" id="PS50893">
    <property type="entry name" value="ABC_TRANSPORTER_2"/>
    <property type="match status" value="1"/>
</dbReference>